<dbReference type="NCBIfam" id="TIGR04183">
    <property type="entry name" value="Por_Secre_tail"/>
    <property type="match status" value="1"/>
</dbReference>
<gene>
    <name evidence="2" type="ORF">ENU74_04020</name>
</gene>
<feature type="domain" description="Secretion system C-terminal sorting" evidence="1">
    <location>
        <begin position="8"/>
        <end position="83"/>
    </location>
</feature>
<dbReference type="AlphaFoldDB" id="A0A7V3ZVK1"/>
<evidence type="ECO:0000313" key="2">
    <source>
        <dbReference type="EMBL" id="HGK63740.1"/>
    </source>
</evidence>
<proteinExistence type="predicted"/>
<dbReference type="Pfam" id="PF18962">
    <property type="entry name" value="Por_Secre_tail"/>
    <property type="match status" value="1"/>
</dbReference>
<organism evidence="2">
    <name type="scientific">candidate division WOR-3 bacterium</name>
    <dbReference type="NCBI Taxonomy" id="2052148"/>
    <lineage>
        <taxon>Bacteria</taxon>
        <taxon>Bacteria division WOR-3</taxon>
    </lineage>
</organism>
<protein>
    <submittedName>
        <fullName evidence="2">T9SS type A sorting domain-containing protein</fullName>
    </submittedName>
</protein>
<sequence length="88" mass="10042">MWPNSDEIININKKTKDLKDFSAILALVKGYLKIYYPLPLKFSVKLTIYNALGEVIYQTKNNTNHLVVDIKKLGTGIYLIKLDIIAKS</sequence>
<dbReference type="InterPro" id="IPR026444">
    <property type="entry name" value="Secre_tail"/>
</dbReference>
<name>A0A7V3ZVK1_UNCW3</name>
<accession>A0A7V3ZVK1</accession>
<evidence type="ECO:0000259" key="1">
    <source>
        <dbReference type="Pfam" id="PF18962"/>
    </source>
</evidence>
<reference evidence="2" key="1">
    <citation type="journal article" date="2020" name="mSystems">
        <title>Genome- and Community-Level Interaction Insights into Carbon Utilization and Element Cycling Functions of Hydrothermarchaeota in Hydrothermal Sediment.</title>
        <authorList>
            <person name="Zhou Z."/>
            <person name="Liu Y."/>
            <person name="Xu W."/>
            <person name="Pan J."/>
            <person name="Luo Z.H."/>
            <person name="Li M."/>
        </authorList>
    </citation>
    <scope>NUCLEOTIDE SEQUENCE [LARGE SCALE GENOMIC DNA]</scope>
    <source>
        <strain evidence="2">SpSt-697</strain>
    </source>
</reference>
<dbReference type="EMBL" id="DTDR01000102">
    <property type="protein sequence ID" value="HGK63740.1"/>
    <property type="molecule type" value="Genomic_DNA"/>
</dbReference>
<comment type="caution">
    <text evidence="2">The sequence shown here is derived from an EMBL/GenBank/DDBJ whole genome shotgun (WGS) entry which is preliminary data.</text>
</comment>